<evidence type="ECO:0000259" key="9">
    <source>
        <dbReference type="Pfam" id="PF01138"/>
    </source>
</evidence>
<comment type="similarity">
    <text evidence="3">Belongs to the RNase PH family.</text>
</comment>
<name>A0A3M7GTP0_HORWE</name>
<gene>
    <name evidence="10" type="ORF">D0862_05361</name>
</gene>
<dbReference type="GO" id="GO:0034475">
    <property type="term" value="P:U4 snRNA 3'-end processing"/>
    <property type="evidence" value="ECO:0007669"/>
    <property type="project" value="TreeGrafter"/>
</dbReference>
<organism evidence="10 11">
    <name type="scientific">Hortaea werneckii</name>
    <name type="common">Black yeast</name>
    <name type="synonym">Cladosporium werneckii</name>
    <dbReference type="NCBI Taxonomy" id="91943"/>
    <lineage>
        <taxon>Eukaryota</taxon>
        <taxon>Fungi</taxon>
        <taxon>Dikarya</taxon>
        <taxon>Ascomycota</taxon>
        <taxon>Pezizomycotina</taxon>
        <taxon>Dothideomycetes</taxon>
        <taxon>Dothideomycetidae</taxon>
        <taxon>Mycosphaerellales</taxon>
        <taxon>Teratosphaeriaceae</taxon>
        <taxon>Hortaea</taxon>
    </lineage>
</organism>
<feature type="domain" description="Exoribonuclease phosphorolytic" evidence="9">
    <location>
        <begin position="22"/>
        <end position="153"/>
    </location>
</feature>
<proteinExistence type="inferred from homology"/>
<evidence type="ECO:0000256" key="4">
    <source>
        <dbReference type="ARBA" id="ARBA00022490"/>
    </source>
</evidence>
<comment type="subcellular location">
    <subcellularLocation>
        <location evidence="1">Cytoplasm</location>
    </subcellularLocation>
    <subcellularLocation>
        <location evidence="2">Nucleus</location>
        <location evidence="2">Nucleolus</location>
    </subcellularLocation>
</comment>
<dbReference type="GO" id="GO:0003723">
    <property type="term" value="F:RNA binding"/>
    <property type="evidence" value="ECO:0007669"/>
    <property type="project" value="TreeGrafter"/>
</dbReference>
<dbReference type="SUPFAM" id="SSF55666">
    <property type="entry name" value="Ribonuclease PH domain 2-like"/>
    <property type="match status" value="1"/>
</dbReference>
<reference evidence="10 11" key="1">
    <citation type="journal article" date="2018" name="BMC Genomics">
        <title>Genomic evidence for intraspecific hybridization in a clonal and extremely halotolerant yeast.</title>
        <authorList>
            <person name="Gostincar C."/>
            <person name="Stajich J.E."/>
            <person name="Zupancic J."/>
            <person name="Zalar P."/>
            <person name="Gunde-Cimerman N."/>
        </authorList>
    </citation>
    <scope>NUCLEOTIDE SEQUENCE [LARGE SCALE GENOMIC DNA]</scope>
    <source>
        <strain evidence="10 11">EXF-171</strain>
    </source>
</reference>
<evidence type="ECO:0000256" key="8">
    <source>
        <dbReference type="SAM" id="MobiDB-lite"/>
    </source>
</evidence>
<dbReference type="FunFam" id="3.30.230.70:FF:000004">
    <property type="entry name" value="Exosome complex component Rrp41"/>
    <property type="match status" value="1"/>
</dbReference>
<dbReference type="SUPFAM" id="SSF54211">
    <property type="entry name" value="Ribosomal protein S5 domain 2-like"/>
    <property type="match status" value="1"/>
</dbReference>
<sequence>MPLDSSIYTLSALRLDGRRWNELRRIHGQMSTQASADGSSYFEMGNTKVICTVNGPQESRRTGMRDQSGEAKIEVEIGIAGFSGVDRKKRSRTDKRIQELCHTLQSTFAHTLFTHLYPHSTIALTLQILSQDGSLLATCLNAATLALIDAGIPMSDYIAACTVGSTAGLVDREEDSDPVLDVNGLEENELPFLTVGNLPQVPNRAYIVLSAEKAIPRSLGSMATLTEETSEQMKVPSPVANDPTPLPGTTFPTTTNGDSAQPPAEDEAPLSFPGPTLQGKPTTVTLYNPAQLTSLAKSTISNSSSEGLFIRLFHMINRSFSQSHAHSSKTGGKALIPSHLDRLNSPEEFLAQVGSDEGTFVYIITYASSDGGARDVPVATAGAHRYDAPVLETTGEEEGGEAGQGRKVFRRVGLPERAMKIAGTGVDVDCWELKVMAVDVEVQGQGLASYLMRLVDDEVKKRFGSLGEVNGDGQIASAAPAQGIGSNADAGRRRLFMLLTTLKEINEDLYARRGYQKDYETWHAPGTLGSETGFTVVHMSREMGG</sequence>
<dbReference type="InterPro" id="IPR036345">
    <property type="entry name" value="ExoRNase_PH_dom2_sf"/>
</dbReference>
<dbReference type="GO" id="GO:0071028">
    <property type="term" value="P:nuclear mRNA surveillance"/>
    <property type="evidence" value="ECO:0007669"/>
    <property type="project" value="TreeGrafter"/>
</dbReference>
<dbReference type="PANTHER" id="PTHR11953:SF0">
    <property type="entry name" value="EXOSOME COMPLEX COMPONENT RRP41"/>
    <property type="match status" value="1"/>
</dbReference>
<evidence type="ECO:0000256" key="2">
    <source>
        <dbReference type="ARBA" id="ARBA00004604"/>
    </source>
</evidence>
<dbReference type="GO" id="GO:0000176">
    <property type="term" value="C:nuclear exosome (RNase complex)"/>
    <property type="evidence" value="ECO:0007669"/>
    <property type="project" value="TreeGrafter"/>
</dbReference>
<dbReference type="Gene3D" id="3.30.230.70">
    <property type="entry name" value="GHMP Kinase, N-terminal domain"/>
    <property type="match status" value="1"/>
</dbReference>
<keyword evidence="4" id="KW-0963">Cytoplasm</keyword>
<dbReference type="InterPro" id="IPR001247">
    <property type="entry name" value="ExoRNase_PH_dom1"/>
</dbReference>
<dbReference type="GO" id="GO:0016075">
    <property type="term" value="P:rRNA catabolic process"/>
    <property type="evidence" value="ECO:0007669"/>
    <property type="project" value="TreeGrafter"/>
</dbReference>
<evidence type="ECO:0000256" key="1">
    <source>
        <dbReference type="ARBA" id="ARBA00004496"/>
    </source>
</evidence>
<evidence type="ECO:0000256" key="6">
    <source>
        <dbReference type="ARBA" id="ARBA00063066"/>
    </source>
</evidence>
<dbReference type="GO" id="GO:0071051">
    <property type="term" value="P:poly(A)-dependent snoRNA 3'-end processing"/>
    <property type="evidence" value="ECO:0007669"/>
    <property type="project" value="TreeGrafter"/>
</dbReference>
<dbReference type="GO" id="GO:0005730">
    <property type="term" value="C:nucleolus"/>
    <property type="evidence" value="ECO:0007669"/>
    <property type="project" value="UniProtKB-SubCell"/>
</dbReference>
<dbReference type="InterPro" id="IPR027408">
    <property type="entry name" value="PNPase/RNase_PH_dom_sf"/>
</dbReference>
<dbReference type="AlphaFoldDB" id="A0A3M7GTP0"/>
<keyword evidence="5" id="KW-0271">Exosome</keyword>
<dbReference type="Pfam" id="PF01138">
    <property type="entry name" value="RNase_PH"/>
    <property type="match status" value="1"/>
</dbReference>
<evidence type="ECO:0000256" key="5">
    <source>
        <dbReference type="ARBA" id="ARBA00022835"/>
    </source>
</evidence>
<dbReference type="Gene3D" id="3.40.630.30">
    <property type="match status" value="1"/>
</dbReference>
<feature type="region of interest" description="Disordered" evidence="8">
    <location>
        <begin position="226"/>
        <end position="283"/>
    </location>
</feature>
<accession>A0A3M7GTP0</accession>
<dbReference type="GO" id="GO:0000177">
    <property type="term" value="C:cytoplasmic exosome (RNase complex)"/>
    <property type="evidence" value="ECO:0007669"/>
    <property type="project" value="TreeGrafter"/>
</dbReference>
<dbReference type="CDD" id="cd11370">
    <property type="entry name" value="RNase_PH_RRP41"/>
    <property type="match status" value="1"/>
</dbReference>
<dbReference type="InterPro" id="IPR016181">
    <property type="entry name" value="Acyl_CoA_acyltransferase"/>
</dbReference>
<dbReference type="PANTHER" id="PTHR11953">
    <property type="entry name" value="EXOSOME COMPLEX COMPONENT"/>
    <property type="match status" value="1"/>
</dbReference>
<evidence type="ECO:0000256" key="3">
    <source>
        <dbReference type="ARBA" id="ARBA00006678"/>
    </source>
</evidence>
<dbReference type="InterPro" id="IPR020568">
    <property type="entry name" value="Ribosomal_Su5_D2-typ_SF"/>
</dbReference>
<dbReference type="SUPFAM" id="SSF55729">
    <property type="entry name" value="Acyl-CoA N-acyltransferases (Nat)"/>
    <property type="match status" value="1"/>
</dbReference>
<dbReference type="InterPro" id="IPR050080">
    <property type="entry name" value="RNase_PH"/>
</dbReference>
<evidence type="ECO:0000313" key="10">
    <source>
        <dbReference type="EMBL" id="RMZ04268.1"/>
    </source>
</evidence>
<evidence type="ECO:0000313" key="11">
    <source>
        <dbReference type="Proteomes" id="UP000281468"/>
    </source>
</evidence>
<comment type="caution">
    <text evidence="10">The sequence shown here is derived from an EMBL/GenBank/DDBJ whole genome shotgun (WGS) entry which is preliminary data.</text>
</comment>
<evidence type="ECO:0000256" key="7">
    <source>
        <dbReference type="ARBA" id="ARBA00077929"/>
    </source>
</evidence>
<dbReference type="EMBL" id="QWIQ01000140">
    <property type="protein sequence ID" value="RMZ04268.1"/>
    <property type="molecule type" value="Genomic_DNA"/>
</dbReference>
<dbReference type="Proteomes" id="UP000281468">
    <property type="component" value="Unassembled WGS sequence"/>
</dbReference>
<comment type="subunit">
    <text evidence="6">Component of the RNA exosome complex. Specifically part of the catalytically inactive RNA exosome core complex (Exo-9) which may associate with the catalytic subunits RRP6 and DIS3 in cytoplasmic- and nuclear-specific RNA exosome complex forms. Exo-9 is formed by a hexameric base ring of RNase PH domain-containing subunits and a cap ring consisting of CSL4, RRP4 and RRP40.</text>
</comment>
<protein>
    <recommendedName>
        <fullName evidence="7">Ribosomal RNA-processing protein 41</fullName>
    </recommendedName>
</protein>